<dbReference type="NCBIfam" id="TIGR04354">
    <property type="entry name" value="amphi-Trp"/>
    <property type="match status" value="1"/>
</dbReference>
<feature type="domain" description="Amphi-Trp" evidence="1">
    <location>
        <begin position="1"/>
        <end position="85"/>
    </location>
</feature>
<dbReference type="InterPro" id="IPR027598">
    <property type="entry name" value="Amphi-Trp_dom"/>
</dbReference>
<accession>A0A0U5H7I7</accession>
<evidence type="ECO:0000313" key="3">
    <source>
        <dbReference type="Proteomes" id="UP000066737"/>
    </source>
</evidence>
<organism evidence="2 3">
    <name type="scientific">Halobacterium hubeiense</name>
    <dbReference type="NCBI Taxonomy" id="1407499"/>
    <lineage>
        <taxon>Archaea</taxon>
        <taxon>Methanobacteriati</taxon>
        <taxon>Methanobacteriota</taxon>
        <taxon>Stenosarchaea group</taxon>
        <taxon>Halobacteria</taxon>
        <taxon>Halobacteriales</taxon>
        <taxon>Halobacteriaceae</taxon>
        <taxon>Halobacterium</taxon>
    </lineage>
</organism>
<evidence type="ECO:0000313" key="2">
    <source>
        <dbReference type="EMBL" id="CQH64103.1"/>
    </source>
</evidence>
<geneLocation type="plasmid" evidence="3">
    <name>pSTJ001</name>
</geneLocation>
<sequence>MPEETIFRVSSRRTQDDIADSLRTLAEKLETGEDVTLSTDDESTTVTVPDEPRFEVEVEQEIPSSGGQTETSIEVEVEWKEGADSFTIE</sequence>
<name>A0A0U5H7I7_9EURY</name>
<dbReference type="GeneID" id="26660583"/>
<dbReference type="RefSeq" id="WP_059058714.1">
    <property type="nucleotide sequence ID" value="NZ_CEML01000012.1"/>
</dbReference>
<dbReference type="EMBL" id="LN831303">
    <property type="protein sequence ID" value="CQH64103.1"/>
    <property type="molecule type" value="Genomic_DNA"/>
</dbReference>
<protein>
    <recommendedName>
        <fullName evidence="1">Amphi-Trp domain-containing protein</fullName>
    </recommendedName>
</protein>
<keyword evidence="3" id="KW-1185">Reference proteome</keyword>
<dbReference type="Pfam" id="PF20068">
    <property type="entry name" value="Amphi-Trp"/>
    <property type="match status" value="1"/>
</dbReference>
<evidence type="ECO:0000259" key="1">
    <source>
        <dbReference type="Pfam" id="PF20068"/>
    </source>
</evidence>
<dbReference type="KEGG" id="hhb:Hhub_4278"/>
<gene>
    <name evidence="2" type="ORF">HHUB_4278</name>
</gene>
<proteinExistence type="predicted"/>
<dbReference type="Proteomes" id="UP000066737">
    <property type="component" value="Plasmid pSTJ001"/>
</dbReference>
<reference evidence="3" key="1">
    <citation type="journal article" date="2016" name="Environ. Microbiol.">
        <title>The complete genome of a viable archaeum isolated from 123-million-year-old rock salt.</title>
        <authorList>
            <person name="Jaakkola S.T."/>
            <person name="Pfeiffer F."/>
            <person name="Ravantti J.J."/>
            <person name="Guo Q."/>
            <person name="Liu Y."/>
            <person name="Chen X."/>
            <person name="Ma H."/>
            <person name="Yang C."/>
            <person name="Oksanen H.M."/>
            <person name="Bamford D.H."/>
        </authorList>
    </citation>
    <scope>NUCLEOTIDE SEQUENCE</scope>
    <source>
        <strain evidence="3">JI20-1</strain>
        <plasmid evidence="3">Plasmid pSTJ001</plasmid>
    </source>
</reference>
<dbReference type="AlphaFoldDB" id="A0A0U5H7I7"/>